<dbReference type="Proteomes" id="UP001189429">
    <property type="component" value="Unassembled WGS sequence"/>
</dbReference>
<accession>A0ABN9TEB7</accession>
<dbReference type="EMBL" id="CAUYUJ010014634">
    <property type="protein sequence ID" value="CAK0844117.1"/>
    <property type="molecule type" value="Genomic_DNA"/>
</dbReference>
<sequence length="121" mass="12948">MDAQLHRGPPNRPLLRVFVPALCSLLAAALLTGLVVPELSGAPFLQTSMAWVRLLARPRREELGQTLGSEAAPPRSGGGRRGARRRSAPRAAPEALLRGHRRALRDTPPAAAERRGRPTAG</sequence>
<feature type="region of interest" description="Disordered" evidence="1">
    <location>
        <begin position="63"/>
        <end position="121"/>
    </location>
</feature>
<organism evidence="2 3">
    <name type="scientific">Prorocentrum cordatum</name>
    <dbReference type="NCBI Taxonomy" id="2364126"/>
    <lineage>
        <taxon>Eukaryota</taxon>
        <taxon>Sar</taxon>
        <taxon>Alveolata</taxon>
        <taxon>Dinophyceae</taxon>
        <taxon>Prorocentrales</taxon>
        <taxon>Prorocentraceae</taxon>
        <taxon>Prorocentrum</taxon>
    </lineage>
</organism>
<evidence type="ECO:0000313" key="3">
    <source>
        <dbReference type="Proteomes" id="UP001189429"/>
    </source>
</evidence>
<feature type="compositionally biased region" description="Basic and acidic residues" evidence="1">
    <location>
        <begin position="112"/>
        <end position="121"/>
    </location>
</feature>
<protein>
    <submittedName>
        <fullName evidence="2">Uncharacterized protein</fullName>
    </submittedName>
</protein>
<evidence type="ECO:0000313" key="2">
    <source>
        <dbReference type="EMBL" id="CAK0844117.1"/>
    </source>
</evidence>
<proteinExistence type="predicted"/>
<keyword evidence="3" id="KW-1185">Reference proteome</keyword>
<reference evidence="2" key="1">
    <citation type="submission" date="2023-10" db="EMBL/GenBank/DDBJ databases">
        <authorList>
            <person name="Chen Y."/>
            <person name="Shah S."/>
            <person name="Dougan E. K."/>
            <person name="Thang M."/>
            <person name="Chan C."/>
        </authorList>
    </citation>
    <scope>NUCLEOTIDE SEQUENCE [LARGE SCALE GENOMIC DNA]</scope>
</reference>
<comment type="caution">
    <text evidence="2">The sequence shown here is derived from an EMBL/GenBank/DDBJ whole genome shotgun (WGS) entry which is preliminary data.</text>
</comment>
<gene>
    <name evidence="2" type="ORF">PCOR1329_LOCUS38284</name>
</gene>
<evidence type="ECO:0000256" key="1">
    <source>
        <dbReference type="SAM" id="MobiDB-lite"/>
    </source>
</evidence>
<name>A0ABN9TEB7_9DINO</name>